<reference evidence="1" key="1">
    <citation type="submission" date="2022-08" db="EMBL/GenBank/DDBJ databases">
        <authorList>
            <person name="Kallberg Y."/>
            <person name="Tangrot J."/>
            <person name="Rosling A."/>
        </authorList>
    </citation>
    <scope>NUCLEOTIDE SEQUENCE</scope>
    <source>
        <strain evidence="1">Wild A</strain>
    </source>
</reference>
<proteinExistence type="predicted"/>
<sequence length="66" mass="7522">MRKAINDEIKNVFVDGNSTYDFKFEGAVEANIFSFFTRVIEQQIFLAQQTELDSDGDLEVRKASNA</sequence>
<organism evidence="1 2">
    <name type="scientific">Funneliformis geosporum</name>
    <dbReference type="NCBI Taxonomy" id="1117311"/>
    <lineage>
        <taxon>Eukaryota</taxon>
        <taxon>Fungi</taxon>
        <taxon>Fungi incertae sedis</taxon>
        <taxon>Mucoromycota</taxon>
        <taxon>Glomeromycotina</taxon>
        <taxon>Glomeromycetes</taxon>
        <taxon>Glomerales</taxon>
        <taxon>Glomeraceae</taxon>
        <taxon>Funneliformis</taxon>
    </lineage>
</organism>
<protein>
    <submittedName>
        <fullName evidence="1">11795_t:CDS:1</fullName>
    </submittedName>
</protein>
<dbReference type="EMBL" id="CAMKVN010002131">
    <property type="protein sequence ID" value="CAI2179708.1"/>
    <property type="molecule type" value="Genomic_DNA"/>
</dbReference>
<evidence type="ECO:0000313" key="2">
    <source>
        <dbReference type="Proteomes" id="UP001153678"/>
    </source>
</evidence>
<dbReference type="Proteomes" id="UP001153678">
    <property type="component" value="Unassembled WGS sequence"/>
</dbReference>
<accession>A0A9W4SUN1</accession>
<keyword evidence="2" id="KW-1185">Reference proteome</keyword>
<name>A0A9W4SUN1_9GLOM</name>
<evidence type="ECO:0000313" key="1">
    <source>
        <dbReference type="EMBL" id="CAI2179708.1"/>
    </source>
</evidence>
<dbReference type="AlphaFoldDB" id="A0A9W4SUN1"/>
<comment type="caution">
    <text evidence="1">The sequence shown here is derived from an EMBL/GenBank/DDBJ whole genome shotgun (WGS) entry which is preliminary data.</text>
</comment>
<gene>
    <name evidence="1" type="ORF">FWILDA_LOCUS9223</name>
</gene>